<keyword evidence="4" id="KW-1185">Reference proteome</keyword>
<feature type="compositionally biased region" description="Low complexity" evidence="2">
    <location>
        <begin position="14"/>
        <end position="35"/>
    </location>
</feature>
<organism evidence="3 4">
    <name type="scientific">Gymnopus androsaceus JB14</name>
    <dbReference type="NCBI Taxonomy" id="1447944"/>
    <lineage>
        <taxon>Eukaryota</taxon>
        <taxon>Fungi</taxon>
        <taxon>Dikarya</taxon>
        <taxon>Basidiomycota</taxon>
        <taxon>Agaricomycotina</taxon>
        <taxon>Agaricomycetes</taxon>
        <taxon>Agaricomycetidae</taxon>
        <taxon>Agaricales</taxon>
        <taxon>Marasmiineae</taxon>
        <taxon>Omphalotaceae</taxon>
        <taxon>Gymnopus</taxon>
    </lineage>
</organism>
<evidence type="ECO:0000256" key="1">
    <source>
        <dbReference type="SAM" id="Coils"/>
    </source>
</evidence>
<dbReference type="OrthoDB" id="3264780at2759"/>
<reference evidence="3" key="1">
    <citation type="journal article" date="2019" name="Environ. Microbiol.">
        <title>Fungal ecological strategies reflected in gene transcription - a case study of two litter decomposers.</title>
        <authorList>
            <person name="Barbi F."/>
            <person name="Kohler A."/>
            <person name="Barry K."/>
            <person name="Baskaran P."/>
            <person name="Daum C."/>
            <person name="Fauchery L."/>
            <person name="Ihrmark K."/>
            <person name="Kuo A."/>
            <person name="LaButti K."/>
            <person name="Lipzen A."/>
            <person name="Morin E."/>
            <person name="Grigoriev I.V."/>
            <person name="Henrissat B."/>
            <person name="Lindahl B."/>
            <person name="Martin F."/>
        </authorList>
    </citation>
    <scope>NUCLEOTIDE SEQUENCE</scope>
    <source>
        <strain evidence="3">JB14</strain>
    </source>
</reference>
<feature type="coiled-coil region" evidence="1">
    <location>
        <begin position="645"/>
        <end position="672"/>
    </location>
</feature>
<keyword evidence="1" id="KW-0175">Coiled coil</keyword>
<dbReference type="EMBL" id="ML769459">
    <property type="protein sequence ID" value="KAE9400218.1"/>
    <property type="molecule type" value="Genomic_DNA"/>
</dbReference>
<dbReference type="Proteomes" id="UP000799118">
    <property type="component" value="Unassembled WGS sequence"/>
</dbReference>
<protein>
    <submittedName>
        <fullName evidence="3">Uncharacterized protein</fullName>
    </submittedName>
</protein>
<gene>
    <name evidence="3" type="ORF">BT96DRAFT_1019024</name>
</gene>
<feature type="compositionally biased region" description="Acidic residues" evidence="2">
    <location>
        <begin position="1"/>
        <end position="10"/>
    </location>
</feature>
<dbReference type="AlphaFoldDB" id="A0A6A4HSA8"/>
<feature type="compositionally biased region" description="Pro residues" evidence="2">
    <location>
        <begin position="123"/>
        <end position="137"/>
    </location>
</feature>
<feature type="region of interest" description="Disordered" evidence="2">
    <location>
        <begin position="85"/>
        <end position="137"/>
    </location>
</feature>
<evidence type="ECO:0000313" key="4">
    <source>
        <dbReference type="Proteomes" id="UP000799118"/>
    </source>
</evidence>
<proteinExistence type="predicted"/>
<accession>A0A6A4HSA8</accession>
<feature type="compositionally biased region" description="Low complexity" evidence="2">
    <location>
        <begin position="86"/>
        <end position="106"/>
    </location>
</feature>
<feature type="region of interest" description="Disordered" evidence="2">
    <location>
        <begin position="1"/>
        <end position="35"/>
    </location>
</feature>
<name>A0A6A4HSA8_9AGAR</name>
<evidence type="ECO:0000313" key="3">
    <source>
        <dbReference type="EMBL" id="KAE9400218.1"/>
    </source>
</evidence>
<sequence length="710" mass="76071">MANSEVEDEGSLFGSPPSSPRIGRSPSPALALPSSSESIVNLQNVGTIALPGSHHHSELPMHPLALPLNCDAASRPPAFQSNSRFASLAPTSTPSSPSSSRASSQAPRKKQCRRRRDDEPIVRLPPPEIPLPDPAAPPPPNWLRSQSALLGHAGLVGGVKPALLSIRHARGSTAVNPIDVDVEHVPPPKLQPQPQQRFKPIVYPDSELPTHSTEEIVQILIKQRDVFPILQDILKLKQRGSFGSTRSDVAKSDPPSSPSGPALKKRKLNKVPAGAADWDVPYPFQPGEGPQAYSARWERDRERQLILRLASLIRSASRKAAIRKYIQMHQQLESQTVLPQGQTELSSSEIKALQHSLPKVDGHYRPETVFYGLPNVPSQDILADASHKYPSSSASASPAPESSPLDGLLASLVTLAQSSDQGGASSSDFNSLFTFNLPGPIQQSENASQGAADLLPEFGSWNGFPDAQGSFSYSPDPSSSLFSVDVDGHVPAATDMDAFQSHLGSTNPTQLNISIPSTSFTPGNLSAFSGPPSLTHSPIPSSFGDAELLTPVMQGGELGPPAVSIATDQNEDGILSLLNGIMGLEGPQGPDYLAKTPASNTMDVQLSSVLPALVSSVCVPLPASAGTSSVFKPPTVRPFHPTDRTMNKTELLKRARERRAQLAEEVVKARMQLWETTNGTWDVDSSCKVLFVVFVELDISLYYLYCQTCD</sequence>
<feature type="region of interest" description="Disordered" evidence="2">
    <location>
        <begin position="241"/>
        <end position="270"/>
    </location>
</feature>
<evidence type="ECO:0000256" key="2">
    <source>
        <dbReference type="SAM" id="MobiDB-lite"/>
    </source>
</evidence>